<dbReference type="AlphaFoldDB" id="A0A1A9X0S2"/>
<keyword evidence="3" id="KW-1185">Reference proteome</keyword>
<evidence type="ECO:0000313" key="2">
    <source>
        <dbReference type="EnsemblMetazoa" id="GBRI039872-PA"/>
    </source>
</evidence>
<keyword evidence="1" id="KW-0472">Membrane</keyword>
<dbReference type="Proteomes" id="UP000091820">
    <property type="component" value="Unassembled WGS sequence"/>
</dbReference>
<dbReference type="EnsemblMetazoa" id="GBRI039872-RA">
    <property type="protein sequence ID" value="GBRI039872-PA"/>
    <property type="gene ID" value="GBRI039872"/>
</dbReference>
<feature type="transmembrane region" description="Helical" evidence="1">
    <location>
        <begin position="18"/>
        <end position="41"/>
    </location>
</feature>
<reference evidence="2" key="2">
    <citation type="submission" date="2020-05" db="UniProtKB">
        <authorList>
            <consortium name="EnsemblMetazoa"/>
        </authorList>
    </citation>
    <scope>IDENTIFICATION</scope>
    <source>
        <strain evidence="2">IAEA</strain>
    </source>
</reference>
<sequence length="144" mass="16944">MTTSDERKLSYIERKSEIIFITIQRIVLFFISFCISTIVWIGKGFLRAIFRSFHTKTTFKQMIEILWSYARRKAKFYSRNPSGSSKINLANIMTFLIMIMSCNMSDNCPMAIVEAQDKSFLMWRPGTVVRYEQPSHDEPTEIKF</sequence>
<proteinExistence type="predicted"/>
<evidence type="ECO:0000256" key="1">
    <source>
        <dbReference type="SAM" id="Phobius"/>
    </source>
</evidence>
<protein>
    <submittedName>
        <fullName evidence="2">Uncharacterized protein</fullName>
    </submittedName>
</protein>
<keyword evidence="1" id="KW-0812">Transmembrane</keyword>
<organism evidence="2 3">
    <name type="scientific">Glossina brevipalpis</name>
    <dbReference type="NCBI Taxonomy" id="37001"/>
    <lineage>
        <taxon>Eukaryota</taxon>
        <taxon>Metazoa</taxon>
        <taxon>Ecdysozoa</taxon>
        <taxon>Arthropoda</taxon>
        <taxon>Hexapoda</taxon>
        <taxon>Insecta</taxon>
        <taxon>Pterygota</taxon>
        <taxon>Neoptera</taxon>
        <taxon>Endopterygota</taxon>
        <taxon>Diptera</taxon>
        <taxon>Brachycera</taxon>
        <taxon>Muscomorpha</taxon>
        <taxon>Hippoboscoidea</taxon>
        <taxon>Glossinidae</taxon>
        <taxon>Glossina</taxon>
    </lineage>
</organism>
<dbReference type="VEuPathDB" id="VectorBase:GBRI039872"/>
<reference evidence="3" key="1">
    <citation type="submission" date="2014-03" db="EMBL/GenBank/DDBJ databases">
        <authorList>
            <person name="Aksoy S."/>
            <person name="Warren W."/>
            <person name="Wilson R.K."/>
        </authorList>
    </citation>
    <scope>NUCLEOTIDE SEQUENCE [LARGE SCALE GENOMIC DNA]</scope>
    <source>
        <strain evidence="3">IAEA</strain>
    </source>
</reference>
<accession>A0A1A9X0S2</accession>
<evidence type="ECO:0000313" key="3">
    <source>
        <dbReference type="Proteomes" id="UP000091820"/>
    </source>
</evidence>
<name>A0A1A9X0S2_9MUSC</name>
<keyword evidence="1" id="KW-1133">Transmembrane helix</keyword>